<evidence type="ECO:0000313" key="2">
    <source>
        <dbReference type="Proteomes" id="UP001313282"/>
    </source>
</evidence>
<gene>
    <name evidence="1" type="ORF">TWF718_005197</name>
</gene>
<protein>
    <submittedName>
        <fullName evidence="1">Uncharacterized protein</fullName>
    </submittedName>
</protein>
<keyword evidence="2" id="KW-1185">Reference proteome</keyword>
<proteinExistence type="predicted"/>
<dbReference type="AlphaFoldDB" id="A0AAN8N6X7"/>
<sequence length="120" mass="13971">MESIIIPIRYKLYKLCFHTAIALTIGNELYELETDTIYPNFPTLFSKKNLDDMMTEIGATTSCEEILTACNRCSVREKKRREHEKKMFTLDKGKEILADLTKSVDKKKEAVEGFIHKLRH</sequence>
<organism evidence="1 2">
    <name type="scientific">Orbilia javanica</name>
    <dbReference type="NCBI Taxonomy" id="47235"/>
    <lineage>
        <taxon>Eukaryota</taxon>
        <taxon>Fungi</taxon>
        <taxon>Dikarya</taxon>
        <taxon>Ascomycota</taxon>
        <taxon>Pezizomycotina</taxon>
        <taxon>Orbiliomycetes</taxon>
        <taxon>Orbiliales</taxon>
        <taxon>Orbiliaceae</taxon>
        <taxon>Orbilia</taxon>
    </lineage>
</organism>
<reference evidence="1 2" key="1">
    <citation type="submission" date="2019-10" db="EMBL/GenBank/DDBJ databases">
        <authorList>
            <person name="Palmer J.M."/>
        </authorList>
    </citation>
    <scope>NUCLEOTIDE SEQUENCE [LARGE SCALE GENOMIC DNA]</scope>
    <source>
        <strain evidence="1 2">TWF718</strain>
    </source>
</reference>
<comment type="caution">
    <text evidence="1">The sequence shown here is derived from an EMBL/GenBank/DDBJ whole genome shotgun (WGS) entry which is preliminary data.</text>
</comment>
<dbReference type="EMBL" id="JAVHNR010000002">
    <property type="protein sequence ID" value="KAK6352048.1"/>
    <property type="molecule type" value="Genomic_DNA"/>
</dbReference>
<evidence type="ECO:0000313" key="1">
    <source>
        <dbReference type="EMBL" id="KAK6352048.1"/>
    </source>
</evidence>
<name>A0AAN8N6X7_9PEZI</name>
<accession>A0AAN8N6X7</accession>
<dbReference type="Proteomes" id="UP001313282">
    <property type="component" value="Unassembled WGS sequence"/>
</dbReference>